<protein>
    <submittedName>
        <fullName evidence="2">Uncharacterized protein</fullName>
    </submittedName>
</protein>
<comment type="caution">
    <text evidence="2">The sequence shown here is derived from an EMBL/GenBank/DDBJ whole genome shotgun (WGS) entry which is preliminary data.</text>
</comment>
<accession>A0AAI9Y9C5</accession>
<feature type="region of interest" description="Disordered" evidence="1">
    <location>
        <begin position="1"/>
        <end position="27"/>
    </location>
</feature>
<evidence type="ECO:0000313" key="3">
    <source>
        <dbReference type="Proteomes" id="UP001239213"/>
    </source>
</evidence>
<evidence type="ECO:0000256" key="1">
    <source>
        <dbReference type="SAM" id="MobiDB-lite"/>
    </source>
</evidence>
<name>A0AAI9Y9C5_9PEZI</name>
<proteinExistence type="predicted"/>
<dbReference type="Proteomes" id="UP001239213">
    <property type="component" value="Unassembled WGS sequence"/>
</dbReference>
<dbReference type="AlphaFoldDB" id="A0AAI9Y9C5"/>
<organism evidence="2 3">
    <name type="scientific">Colletotrichum cuscutae</name>
    <dbReference type="NCBI Taxonomy" id="1209917"/>
    <lineage>
        <taxon>Eukaryota</taxon>
        <taxon>Fungi</taxon>
        <taxon>Dikarya</taxon>
        <taxon>Ascomycota</taxon>
        <taxon>Pezizomycotina</taxon>
        <taxon>Sordariomycetes</taxon>
        <taxon>Hypocreomycetidae</taxon>
        <taxon>Glomerellales</taxon>
        <taxon>Glomerellaceae</taxon>
        <taxon>Colletotrichum</taxon>
        <taxon>Colletotrichum acutatum species complex</taxon>
    </lineage>
</organism>
<evidence type="ECO:0000313" key="2">
    <source>
        <dbReference type="EMBL" id="KAK1490915.1"/>
    </source>
</evidence>
<keyword evidence="3" id="KW-1185">Reference proteome</keyword>
<sequence length="100" mass="11004">MREQTSDMTTPHGGPNSSPRRTGERTLPFNTFCARVHVEHDDLPIPRFTNGMVLGHNSSQTRGLCGVWRHGMKICVNICGPGPLLKPHPSGWERTSSSSP</sequence>
<dbReference type="EMBL" id="MPDP01000037">
    <property type="protein sequence ID" value="KAK1490915.1"/>
    <property type="molecule type" value="Genomic_DNA"/>
</dbReference>
<gene>
    <name evidence="2" type="ORF">CCUS01_14342</name>
</gene>
<reference evidence="2" key="1">
    <citation type="submission" date="2016-11" db="EMBL/GenBank/DDBJ databases">
        <title>The genome sequence of Colletotrichum cuscutae.</title>
        <authorList>
            <person name="Baroncelli R."/>
        </authorList>
    </citation>
    <scope>NUCLEOTIDE SEQUENCE</scope>
    <source>
        <strain evidence="2">IMI 304802</strain>
    </source>
</reference>